<reference evidence="1" key="4">
    <citation type="submission" date="2025-09" db="UniProtKB">
        <authorList>
            <consortium name="Ensembl"/>
        </authorList>
    </citation>
    <scope>IDENTIFICATION</scope>
</reference>
<dbReference type="Ensembl" id="ENSCINT00000012093.3">
    <property type="protein sequence ID" value="ENSCINP00000012093.3"/>
    <property type="gene ID" value="ENSCING00000005865.3"/>
</dbReference>
<proteinExistence type="predicted"/>
<reference evidence="2" key="1">
    <citation type="journal article" date="2002" name="Science">
        <title>The draft genome of Ciona intestinalis: insights into chordate and vertebrate origins.</title>
        <authorList>
            <person name="Dehal P."/>
            <person name="Satou Y."/>
            <person name="Campbell R.K."/>
            <person name="Chapman J."/>
            <person name="Degnan B."/>
            <person name="De Tomaso A."/>
            <person name="Davidson B."/>
            <person name="Di Gregorio A."/>
            <person name="Gelpke M."/>
            <person name="Goodstein D.M."/>
            <person name="Harafuji N."/>
            <person name="Hastings K.E."/>
            <person name="Ho I."/>
            <person name="Hotta K."/>
            <person name="Huang W."/>
            <person name="Kawashima T."/>
            <person name="Lemaire P."/>
            <person name="Martinez D."/>
            <person name="Meinertzhagen I.A."/>
            <person name="Necula S."/>
            <person name="Nonaka M."/>
            <person name="Putnam N."/>
            <person name="Rash S."/>
            <person name="Saiga H."/>
            <person name="Satake M."/>
            <person name="Terry A."/>
            <person name="Yamada L."/>
            <person name="Wang H.G."/>
            <person name="Awazu S."/>
            <person name="Azumi K."/>
            <person name="Boore J."/>
            <person name="Branno M."/>
            <person name="Chin-Bow S."/>
            <person name="DeSantis R."/>
            <person name="Doyle S."/>
            <person name="Francino P."/>
            <person name="Keys D.N."/>
            <person name="Haga S."/>
            <person name="Hayashi H."/>
            <person name="Hino K."/>
            <person name="Imai K.S."/>
            <person name="Inaba K."/>
            <person name="Kano S."/>
            <person name="Kobayashi K."/>
            <person name="Kobayashi M."/>
            <person name="Lee B.I."/>
            <person name="Makabe K.W."/>
            <person name="Manohar C."/>
            <person name="Matassi G."/>
            <person name="Medina M."/>
            <person name="Mochizuki Y."/>
            <person name="Mount S."/>
            <person name="Morishita T."/>
            <person name="Miura S."/>
            <person name="Nakayama A."/>
            <person name="Nishizaka S."/>
            <person name="Nomoto H."/>
            <person name="Ohta F."/>
            <person name="Oishi K."/>
            <person name="Rigoutsos I."/>
            <person name="Sano M."/>
            <person name="Sasaki A."/>
            <person name="Sasakura Y."/>
            <person name="Shoguchi E."/>
            <person name="Shin-i T."/>
            <person name="Spagnuolo A."/>
            <person name="Stainier D."/>
            <person name="Suzuki M.M."/>
            <person name="Tassy O."/>
            <person name="Takatori N."/>
            <person name="Tokuoka M."/>
            <person name="Yagi K."/>
            <person name="Yoshizaki F."/>
            <person name="Wada S."/>
            <person name="Zhang C."/>
            <person name="Hyatt P.D."/>
            <person name="Larimer F."/>
            <person name="Detter C."/>
            <person name="Doggett N."/>
            <person name="Glavina T."/>
            <person name="Hawkins T."/>
            <person name="Richardson P."/>
            <person name="Lucas S."/>
            <person name="Kohara Y."/>
            <person name="Levine M."/>
            <person name="Satoh N."/>
            <person name="Rokhsar D.S."/>
        </authorList>
    </citation>
    <scope>NUCLEOTIDE SEQUENCE [LARGE SCALE GENOMIC DNA]</scope>
</reference>
<name>F6UGB4_CIOIN</name>
<evidence type="ECO:0000313" key="2">
    <source>
        <dbReference type="Proteomes" id="UP000008144"/>
    </source>
</evidence>
<protein>
    <submittedName>
        <fullName evidence="1">Uncharacterized protein</fullName>
    </submittedName>
</protein>
<dbReference type="InParanoid" id="F6UGB4"/>
<organism evidence="1 2">
    <name type="scientific">Ciona intestinalis</name>
    <name type="common">Transparent sea squirt</name>
    <name type="synonym">Ascidia intestinalis</name>
    <dbReference type="NCBI Taxonomy" id="7719"/>
    <lineage>
        <taxon>Eukaryota</taxon>
        <taxon>Metazoa</taxon>
        <taxon>Chordata</taxon>
        <taxon>Tunicata</taxon>
        <taxon>Ascidiacea</taxon>
        <taxon>Phlebobranchia</taxon>
        <taxon>Cionidae</taxon>
        <taxon>Ciona</taxon>
    </lineage>
</organism>
<sequence>MNRLKVGKKVEKEADIREVKKNINLIKSPAAGLIQRREEEQIVEVMPEENQQMEEV</sequence>
<dbReference type="HOGENOM" id="CLU_3013462_0_0_1"/>
<reference evidence="1" key="3">
    <citation type="submission" date="2025-08" db="UniProtKB">
        <authorList>
            <consortium name="Ensembl"/>
        </authorList>
    </citation>
    <scope>IDENTIFICATION</scope>
</reference>
<dbReference type="AlphaFoldDB" id="F6UGB4"/>
<keyword evidence="2" id="KW-1185">Reference proteome</keyword>
<accession>F6UGB4</accession>
<dbReference type="Proteomes" id="UP000008144">
    <property type="component" value="Chromosome 14"/>
</dbReference>
<reference evidence="1" key="2">
    <citation type="journal article" date="2008" name="Genome Biol.">
        <title>Improved genome assembly and evidence-based global gene model set for the chordate Ciona intestinalis: new insight into intron and operon populations.</title>
        <authorList>
            <person name="Satou Y."/>
            <person name="Mineta K."/>
            <person name="Ogasawara M."/>
            <person name="Sasakura Y."/>
            <person name="Shoguchi E."/>
            <person name="Ueno K."/>
            <person name="Yamada L."/>
            <person name="Matsumoto J."/>
            <person name="Wasserscheid J."/>
            <person name="Dewar K."/>
            <person name="Wiley G.B."/>
            <person name="Macmil S.L."/>
            <person name="Roe B.A."/>
            <person name="Zeller R.W."/>
            <person name="Hastings K.E."/>
            <person name="Lemaire P."/>
            <person name="Lindquist E."/>
            <person name="Endo T."/>
            <person name="Hotta K."/>
            <person name="Inaba K."/>
        </authorList>
    </citation>
    <scope>NUCLEOTIDE SEQUENCE [LARGE SCALE GENOMIC DNA]</scope>
    <source>
        <strain evidence="1">wild type</strain>
    </source>
</reference>
<evidence type="ECO:0000313" key="1">
    <source>
        <dbReference type="Ensembl" id="ENSCINP00000012093.3"/>
    </source>
</evidence>
<dbReference type="EMBL" id="EAAA01001219">
    <property type="status" value="NOT_ANNOTATED_CDS"/>
    <property type="molecule type" value="Genomic_DNA"/>
</dbReference>